<dbReference type="Proteomes" id="UP001642720">
    <property type="component" value="Unassembled WGS sequence"/>
</dbReference>
<protein>
    <submittedName>
        <fullName evidence="1">Uncharacterized protein</fullName>
    </submittedName>
</protein>
<reference evidence="1 2" key="1">
    <citation type="submission" date="2018-01" db="EMBL/GenBank/DDBJ databases">
        <title>Genome characterization of the sugarcane-associated fungus Trichoderma ghanense CCMA-1212 and their application in lignocelulose bioconversion.</title>
        <authorList>
            <person name="Steindorff A.S."/>
            <person name="Mendes T.D."/>
            <person name="Vilela E.S.D."/>
            <person name="Rodrigues D.S."/>
            <person name="Formighieri E.F."/>
            <person name="Melo I.S."/>
            <person name="Favaro L.C.L."/>
        </authorList>
    </citation>
    <scope>NUCLEOTIDE SEQUENCE [LARGE SCALE GENOMIC DNA]</scope>
    <source>
        <strain evidence="1 2">CCMA-1212</strain>
    </source>
</reference>
<accession>A0ABY2HCR3</accession>
<gene>
    <name evidence="1" type="ORF">CCMA1212_002987</name>
</gene>
<dbReference type="GeneID" id="300574803"/>
<name>A0ABY2HCR3_9HYPO</name>
<dbReference type="EMBL" id="PPTA01000003">
    <property type="protein sequence ID" value="TFB04663.1"/>
    <property type="molecule type" value="Genomic_DNA"/>
</dbReference>
<proteinExistence type="predicted"/>
<dbReference type="RefSeq" id="XP_073560864.1">
    <property type="nucleotide sequence ID" value="XM_073700353.1"/>
</dbReference>
<comment type="caution">
    <text evidence="1">The sequence shown here is derived from an EMBL/GenBank/DDBJ whole genome shotgun (WGS) entry which is preliminary data.</text>
</comment>
<sequence length="281" mass="31480">MSKDSGSSRDDSDREMSIAAETVGEMDIDWLQMSSRDLRTFCVQLSGKCCLAFEIGWVSSVEICFYYGKMMIGETTIKDIPIIPDYDNCVTIEWDDLHENLVEIQNMVGFRSFFDDLMPKKGADLGLDDKKTITAALSVTPTGHQLTMSIDLANVSKIKCSLKGLNISGNEIAIILQLTNTSPFQLSFGRTCDFVLRKDQETVGNLSGDFQIDSGEYICTLNGTIENGVSGMVTLRGSKFNDYDDSWQQYVIRLFETEINVDRKTTERTAKRRKLATHSSD</sequence>
<evidence type="ECO:0000313" key="1">
    <source>
        <dbReference type="EMBL" id="TFB04663.1"/>
    </source>
</evidence>
<keyword evidence="2" id="KW-1185">Reference proteome</keyword>
<evidence type="ECO:0000313" key="2">
    <source>
        <dbReference type="Proteomes" id="UP001642720"/>
    </source>
</evidence>
<organism evidence="1 2">
    <name type="scientific">Trichoderma ghanense</name>
    <dbReference type="NCBI Taxonomy" id="65468"/>
    <lineage>
        <taxon>Eukaryota</taxon>
        <taxon>Fungi</taxon>
        <taxon>Dikarya</taxon>
        <taxon>Ascomycota</taxon>
        <taxon>Pezizomycotina</taxon>
        <taxon>Sordariomycetes</taxon>
        <taxon>Hypocreomycetidae</taxon>
        <taxon>Hypocreales</taxon>
        <taxon>Hypocreaceae</taxon>
        <taxon>Trichoderma</taxon>
    </lineage>
</organism>